<proteinExistence type="predicted"/>
<keyword evidence="1" id="KW-1133">Transmembrane helix</keyword>
<organism evidence="3 4">
    <name type="scientific">Spodoptera frugiperda</name>
    <name type="common">Fall armyworm</name>
    <dbReference type="NCBI Taxonomy" id="7108"/>
    <lineage>
        <taxon>Eukaryota</taxon>
        <taxon>Metazoa</taxon>
        <taxon>Ecdysozoa</taxon>
        <taxon>Arthropoda</taxon>
        <taxon>Hexapoda</taxon>
        <taxon>Insecta</taxon>
        <taxon>Pterygota</taxon>
        <taxon>Neoptera</taxon>
        <taxon>Endopterygota</taxon>
        <taxon>Lepidoptera</taxon>
        <taxon>Glossata</taxon>
        <taxon>Ditrysia</taxon>
        <taxon>Noctuoidea</taxon>
        <taxon>Noctuidae</taxon>
        <taxon>Amphipyrinae</taxon>
        <taxon>Spodoptera</taxon>
    </lineage>
</organism>
<feature type="transmembrane region" description="Helical" evidence="1">
    <location>
        <begin position="308"/>
        <end position="325"/>
    </location>
</feature>
<keyword evidence="1" id="KW-0472">Membrane</keyword>
<dbReference type="OrthoDB" id="7357225at2759"/>
<accession>A0A9R0D765</accession>
<keyword evidence="2" id="KW-0732">Signal</keyword>
<evidence type="ECO:0000256" key="1">
    <source>
        <dbReference type="SAM" id="Phobius"/>
    </source>
</evidence>
<sequence length="326" mass="36502">MISIMIPFMVLWARGNAEDYYYNPQNSSKATLSGIAAYRSALTLDWLAAEDQRQRELAAAYETEPAPPARSLSTDCISYARPASGKVARLMLELLKNLEGDEGNIVTDLIQALVRTKLLVETSMLDAEPDLDSLVKTPGVMMGEPHTTFPRILAMTWMTVTDPVTTKKFGWCPINKVNKYLTITKPITIAKQMKALEPVIARARFIMEEFIQHVTPLNMYQKKSPETVTTDFQGKSYSEEDNNNIVTTTEVHFKSMKRPTRTANTVRAVHVALAHSGTATPQMELEHMPSKVETEIVSSSSQISLCRLPHTPIIIILIIFYVINLL</sequence>
<feature type="signal peptide" evidence="2">
    <location>
        <begin position="1"/>
        <end position="17"/>
    </location>
</feature>
<dbReference type="GeneID" id="118271207"/>
<protein>
    <submittedName>
        <fullName evidence="4">Uncharacterized protein LOC118271207</fullName>
    </submittedName>
</protein>
<evidence type="ECO:0000256" key="2">
    <source>
        <dbReference type="SAM" id="SignalP"/>
    </source>
</evidence>
<gene>
    <name evidence="4" type="primary">LOC118271207</name>
</gene>
<dbReference type="Proteomes" id="UP000829999">
    <property type="component" value="Chromosome 9"/>
</dbReference>
<reference evidence="4" key="1">
    <citation type="submission" date="2025-08" db="UniProtKB">
        <authorList>
            <consortium name="RefSeq"/>
        </authorList>
    </citation>
    <scope>IDENTIFICATION</scope>
    <source>
        <tissue evidence="4">Whole larval tissue</tissue>
    </source>
</reference>
<evidence type="ECO:0000313" key="3">
    <source>
        <dbReference type="Proteomes" id="UP000829999"/>
    </source>
</evidence>
<keyword evidence="3" id="KW-1185">Reference proteome</keyword>
<dbReference type="RefSeq" id="XP_035443096.1">
    <property type="nucleotide sequence ID" value="XM_035587203.2"/>
</dbReference>
<name>A0A9R0D765_SPOFR</name>
<keyword evidence="1" id="KW-0812">Transmembrane</keyword>
<evidence type="ECO:0000313" key="4">
    <source>
        <dbReference type="RefSeq" id="XP_035443096.1"/>
    </source>
</evidence>
<feature type="chain" id="PRO_5040478060" evidence="2">
    <location>
        <begin position="18"/>
        <end position="326"/>
    </location>
</feature>
<dbReference type="AlphaFoldDB" id="A0A9R0D765"/>